<dbReference type="AlphaFoldDB" id="Q7M2M2"/>
<protein>
    <submittedName>
        <fullName evidence="1">Uncharacterized protein, male-specific</fullName>
    </submittedName>
</protein>
<feature type="non-terminal residue" evidence="1">
    <location>
        <position position="1"/>
    </location>
</feature>
<proteinExistence type="predicted"/>
<reference evidence="1" key="1">
    <citation type="journal article" date="1990" name="Anim. Genet.">
        <title>Isolation and characterization of two male-specific DNA fragments from the bovine gene.</title>
        <authorList>
            <person name="Miller J.R."/>
            <person name="Koopman M."/>
        </authorList>
    </citation>
    <scope>NUCLEOTIDE SEQUENCE</scope>
</reference>
<feature type="non-terminal residue" evidence="1">
    <location>
        <position position="52"/>
    </location>
</feature>
<organism evidence="1">
    <name type="scientific">Bos taurus</name>
    <name type="common">Bovine</name>
    <dbReference type="NCBI Taxonomy" id="9913"/>
    <lineage>
        <taxon>Eukaryota</taxon>
        <taxon>Metazoa</taxon>
        <taxon>Chordata</taxon>
        <taxon>Craniata</taxon>
        <taxon>Vertebrata</taxon>
        <taxon>Euteleostomi</taxon>
        <taxon>Mammalia</taxon>
        <taxon>Eutheria</taxon>
        <taxon>Laurasiatheria</taxon>
        <taxon>Artiodactyla</taxon>
        <taxon>Ruminantia</taxon>
        <taxon>Pecora</taxon>
        <taxon>Bovidae</taxon>
        <taxon>Bovinae</taxon>
        <taxon>Bos</taxon>
    </lineage>
</organism>
<evidence type="ECO:0000313" key="1">
    <source>
        <dbReference type="PIR" id="A60655"/>
    </source>
</evidence>
<sequence>DHYTYTTLILPNRFQLIICNYTPKFCGNVKENHSAHLFQRQNLCSIAFLSQD</sequence>
<dbReference type="PIR" id="A60655">
    <property type="entry name" value="A60655"/>
</dbReference>
<name>Q7M2M2_BOVIN</name>
<accession>Q7M2M2</accession>